<sequence>MNDTVFTKVEEGWKHWVAVHLNNGQLGGMRDVKKTRKILLRRGL</sequence>
<evidence type="ECO:0000313" key="2">
    <source>
        <dbReference type="Proteomes" id="UP000032024"/>
    </source>
</evidence>
<name>A0AAN0T9C2_HEYCO</name>
<keyword evidence="2" id="KW-1185">Reference proteome</keyword>
<organism evidence="1 2">
    <name type="scientific">Heyndrickxia coagulans</name>
    <name type="common">Weizmannia coagulans</name>
    <dbReference type="NCBI Taxonomy" id="1398"/>
    <lineage>
        <taxon>Bacteria</taxon>
        <taxon>Bacillati</taxon>
        <taxon>Bacillota</taxon>
        <taxon>Bacilli</taxon>
        <taxon>Bacillales</taxon>
        <taxon>Bacillaceae</taxon>
        <taxon>Heyndrickxia</taxon>
    </lineage>
</organism>
<dbReference type="Proteomes" id="UP000032024">
    <property type="component" value="Chromosome"/>
</dbReference>
<accession>A0AAN0T9C2</accession>
<gene>
    <name evidence="1" type="ORF">SB48_HM08orf05636</name>
</gene>
<proteinExistence type="predicted"/>
<dbReference type="AlphaFoldDB" id="A0AAN0T9C2"/>
<dbReference type="EMBL" id="CP010525">
    <property type="protein sequence ID" value="AJO24324.1"/>
    <property type="molecule type" value="Genomic_DNA"/>
</dbReference>
<protein>
    <submittedName>
        <fullName evidence="1">Uncharacterized protein</fullName>
    </submittedName>
</protein>
<evidence type="ECO:0000313" key="1">
    <source>
        <dbReference type="EMBL" id="AJO24324.1"/>
    </source>
</evidence>
<reference evidence="2" key="1">
    <citation type="submission" date="2015-01" db="EMBL/GenBank/DDBJ databases">
        <title>Comparative genome analysis of Bacillus coagulans HM-08, Clostridium butyricum HM-68, Bacillus subtilis HM-66 and Bacillus paralicheniformis BL-09.</title>
        <authorList>
            <person name="Zhang H."/>
        </authorList>
    </citation>
    <scope>NUCLEOTIDE SEQUENCE [LARGE SCALE GENOMIC DNA]</scope>
    <source>
        <strain evidence="2">HM-08</strain>
    </source>
</reference>